<protein>
    <submittedName>
        <fullName evidence="2">Maltodextrin glucosidase</fullName>
        <ecNumber evidence="2">3.2.1.20</ecNumber>
    </submittedName>
</protein>
<feature type="compositionally biased region" description="Pro residues" evidence="1">
    <location>
        <begin position="243"/>
        <end position="257"/>
    </location>
</feature>
<dbReference type="AlphaFoldDB" id="A0A150N7P4"/>
<dbReference type="Proteomes" id="UP000075517">
    <property type="component" value="Unassembled WGS sequence"/>
</dbReference>
<organism evidence="2 3">
    <name type="scientific">Geobacillus stearothermophilus</name>
    <name type="common">Bacillus stearothermophilus</name>
    <dbReference type="NCBI Taxonomy" id="1422"/>
    <lineage>
        <taxon>Bacteria</taxon>
        <taxon>Bacillati</taxon>
        <taxon>Bacillota</taxon>
        <taxon>Bacilli</taxon>
        <taxon>Bacillales</taxon>
        <taxon>Anoxybacillaceae</taxon>
        <taxon>Geobacillus</taxon>
    </lineage>
</organism>
<evidence type="ECO:0000256" key="1">
    <source>
        <dbReference type="SAM" id="MobiDB-lite"/>
    </source>
</evidence>
<feature type="region of interest" description="Disordered" evidence="1">
    <location>
        <begin position="178"/>
        <end position="272"/>
    </location>
</feature>
<accession>A0A150N7P4</accession>
<keyword evidence="2" id="KW-0326">Glycosidase</keyword>
<sequence>MSRNGAVTPDWQFTVEVQEGETITYKYVKGGSWDQEGLADHTREDDNDDDVSYYGYGAIGTDLKVTVHNEGNNTMIVQDRILRWIDMPVVIEEVQKQGSQVTIKGNAIKNGVLTINGERVPIDGRMAFSYTFTPASHQKEVSIHIEPSAESKTAIFNNDGGAIAKNTKDYVLNLETKQLREGKLTTPPSNGDSPESDWPGSETPSHDGGATPGNGTSPGSGGPSDGTSPGGSVPPGGTAPPGNGAPPSAPPQKPSPSKPKEKPRKPTTPPSQVKKVYWDGVELKKGQIGRLTVQKPINLWKRAKDGRLVFVRILQPGEVYRVYGYDARFGGQYAVGGGYYVTDIDTHIRYETPSKEKLKLVNGE</sequence>
<dbReference type="PATRIC" id="fig|1422.17.peg.1111"/>
<reference evidence="2 3" key="1">
    <citation type="submission" date="2016-01" db="EMBL/GenBank/DDBJ databases">
        <title>Draft Genome Sequences of Seven Thermophilic Sporeformers Isolated from Foods.</title>
        <authorList>
            <person name="Berendsen E.M."/>
            <person name="Wells-Bennik M.H."/>
            <person name="Krawcyk A.O."/>
            <person name="De Jong A."/>
            <person name="Holsappel S."/>
            <person name="Eijlander R.T."/>
            <person name="Kuipers O.P."/>
        </authorList>
    </citation>
    <scope>NUCLEOTIDE SEQUENCE [LARGE SCALE GENOMIC DNA]</scope>
    <source>
        <strain evidence="2 3">B4114</strain>
    </source>
</reference>
<evidence type="ECO:0000313" key="2">
    <source>
        <dbReference type="EMBL" id="KYD32676.1"/>
    </source>
</evidence>
<keyword evidence="2" id="KW-0378">Hydrolase</keyword>
<proteinExistence type="predicted"/>
<name>A0A150N7P4_GEOSE</name>
<evidence type="ECO:0000313" key="3">
    <source>
        <dbReference type="Proteomes" id="UP000075517"/>
    </source>
</evidence>
<dbReference type="EMBL" id="LQYY01000110">
    <property type="protein sequence ID" value="KYD32676.1"/>
    <property type="molecule type" value="Genomic_DNA"/>
</dbReference>
<dbReference type="EC" id="3.2.1.20" evidence="2"/>
<feature type="compositionally biased region" description="Gly residues" evidence="1">
    <location>
        <begin position="210"/>
        <end position="224"/>
    </location>
</feature>
<gene>
    <name evidence="2" type="ORF">B4114_2774</name>
</gene>
<dbReference type="GO" id="GO:0004558">
    <property type="term" value="F:alpha-1,4-glucosidase activity"/>
    <property type="evidence" value="ECO:0007669"/>
    <property type="project" value="UniProtKB-EC"/>
</dbReference>
<comment type="caution">
    <text evidence="2">The sequence shown here is derived from an EMBL/GenBank/DDBJ whole genome shotgun (WGS) entry which is preliminary data.</text>
</comment>